<organism evidence="2 3">
    <name type="scientific">Polymorphum gilvum (strain LMG 25793 / CGMCC 1.9160 / SL003B-26A1)</name>
    <dbReference type="NCBI Taxonomy" id="991905"/>
    <lineage>
        <taxon>Bacteria</taxon>
        <taxon>Pseudomonadati</taxon>
        <taxon>Pseudomonadota</taxon>
        <taxon>Alphaproteobacteria</taxon>
        <taxon>Rhodobacterales</taxon>
        <taxon>Paracoccaceae</taxon>
        <taxon>Polymorphum</taxon>
    </lineage>
</organism>
<dbReference type="EMBL" id="CP002568">
    <property type="protein sequence ID" value="ADZ71049.1"/>
    <property type="molecule type" value="Genomic_DNA"/>
</dbReference>
<dbReference type="SUPFAM" id="SSF69754">
    <property type="entry name" value="Ribosome binding protein Y (YfiA homologue)"/>
    <property type="match status" value="1"/>
</dbReference>
<dbReference type="AlphaFoldDB" id="F2J4A7"/>
<evidence type="ECO:0000259" key="1">
    <source>
        <dbReference type="PROSITE" id="PS51857"/>
    </source>
</evidence>
<evidence type="ECO:0000313" key="3">
    <source>
        <dbReference type="Proteomes" id="UP000008130"/>
    </source>
</evidence>
<dbReference type="InterPro" id="IPR002059">
    <property type="entry name" value="CSP_DNA-bd"/>
</dbReference>
<dbReference type="HOGENOM" id="CLU_127074_0_0_5"/>
<dbReference type="STRING" id="991905.SL003B_2626"/>
<dbReference type="InterPro" id="IPR036567">
    <property type="entry name" value="RHF-like"/>
</dbReference>
<dbReference type="Pfam" id="PF02482">
    <property type="entry name" value="Ribosomal_S30AE"/>
    <property type="match status" value="1"/>
</dbReference>
<accession>F2J4A7</accession>
<dbReference type="InterPro" id="IPR012340">
    <property type="entry name" value="NA-bd_OB-fold"/>
</dbReference>
<protein>
    <submittedName>
        <fullName evidence="2">Ribosome-associated factor Y</fullName>
    </submittedName>
</protein>
<dbReference type="PROSITE" id="PS51857">
    <property type="entry name" value="CSD_2"/>
    <property type="match status" value="1"/>
</dbReference>
<dbReference type="eggNOG" id="COG1544">
    <property type="taxonomic scope" value="Bacteria"/>
</dbReference>
<gene>
    <name evidence="2" type="ordered locus">SL003B_2626</name>
</gene>
<keyword evidence="3" id="KW-1185">Reference proteome</keyword>
<evidence type="ECO:0000313" key="2">
    <source>
        <dbReference type="EMBL" id="ADZ71049.1"/>
    </source>
</evidence>
<dbReference type="CDD" id="cd00552">
    <property type="entry name" value="RaiA"/>
    <property type="match status" value="1"/>
</dbReference>
<proteinExistence type="predicted"/>
<dbReference type="OrthoDB" id="9782252at2"/>
<dbReference type="eggNOG" id="COG1278">
    <property type="taxonomic scope" value="Bacteria"/>
</dbReference>
<dbReference type="RefSeq" id="WP_013653363.1">
    <property type="nucleotide sequence ID" value="NC_015259.1"/>
</dbReference>
<feature type="domain" description="CSD" evidence="1">
    <location>
        <begin position="117"/>
        <end position="181"/>
    </location>
</feature>
<dbReference type="Gene3D" id="2.40.50.140">
    <property type="entry name" value="Nucleic acid-binding proteins"/>
    <property type="match status" value="1"/>
</dbReference>
<dbReference type="Proteomes" id="UP000008130">
    <property type="component" value="Chromosome"/>
</dbReference>
<dbReference type="SUPFAM" id="SSF50249">
    <property type="entry name" value="Nucleic acid-binding proteins"/>
    <property type="match status" value="1"/>
</dbReference>
<dbReference type="Gene3D" id="3.30.160.100">
    <property type="entry name" value="Ribosome hibernation promotion factor-like"/>
    <property type="match status" value="1"/>
</dbReference>
<name>F2J4A7_POLGS</name>
<reference evidence="2 3" key="1">
    <citation type="journal article" date="2011" name="J. Bacteriol.">
        <title>Complete genome sequence of Polymorphum gilvum SL003B-26A1T, a crude oil-degrading bacterium from oil-polluted saline soil.</title>
        <authorList>
            <person name="Li S.G."/>
            <person name="Tang Y.Q."/>
            <person name="Nie Y."/>
            <person name="Cai M."/>
            <person name="Wu X.L."/>
        </authorList>
    </citation>
    <scope>NUCLEOTIDE SEQUENCE [LARGE SCALE GENOMIC DNA]</scope>
    <source>
        <strain evidence="3">LMG 25793 / CGMCC 1.9160 / SL003B-26A1</strain>
    </source>
</reference>
<dbReference type="Pfam" id="PF00313">
    <property type="entry name" value="CSD"/>
    <property type="match status" value="1"/>
</dbReference>
<dbReference type="KEGG" id="pgv:SL003B_2626"/>
<sequence>MQSPPNITFRHLERTPEVEEHIHRRIEELQKYHPRIVSCDVVIDAPQKTHVTGREFKVHLTVHVPGPDIHVSRSLGRSEAAEDLNLAIHKVFDAARRELKEQERKMGAVEVKHHAPVLHGTIDRLFEGEGYGFIRADDGREVYFGRDSMTAGDWTALKVDTKVRFREESGDKGPYAASVAVVG</sequence>
<dbReference type="GO" id="GO:0003676">
    <property type="term" value="F:nucleic acid binding"/>
    <property type="evidence" value="ECO:0007669"/>
    <property type="project" value="InterPro"/>
</dbReference>
<dbReference type="InterPro" id="IPR003489">
    <property type="entry name" value="RHF/RaiA"/>
</dbReference>